<gene>
    <name evidence="3" type="ORF">RIF23_16210</name>
</gene>
<evidence type="ECO:0000313" key="3">
    <source>
        <dbReference type="EMBL" id="MDS1271838.1"/>
    </source>
</evidence>
<keyword evidence="1" id="KW-0560">Oxidoreductase</keyword>
<name>A0ABU2H952_9ACTN</name>
<proteinExistence type="predicted"/>
<dbReference type="InterPro" id="IPR012349">
    <property type="entry name" value="Split_barrel_FMN-bd"/>
</dbReference>
<sequence>MRTNTPTAELLFSDADASPMSTDPDTITPWEQARAAMEAAVTVWLGTVRPDGRPHSTPVVTLWLDDVPWFATRPGSQKGRNLAANPNCTLSVSSSELDLALEGTATREHAPDSLRRVLNAFATSLGWQLTLRDGALFDDALPGSPEYALYRISPTRALGYGAQGMTATRWRFH</sequence>
<dbReference type="PANTHER" id="PTHR35176">
    <property type="entry name" value="HEME OXYGENASE HI_0854-RELATED"/>
    <property type="match status" value="1"/>
</dbReference>
<feature type="domain" description="Pyridoxamine 5'-phosphate oxidase N-terminal" evidence="2">
    <location>
        <begin position="31"/>
        <end position="156"/>
    </location>
</feature>
<organism evidence="3 4">
    <name type="scientific">Lipingzhangella rawalii</name>
    <dbReference type="NCBI Taxonomy" id="2055835"/>
    <lineage>
        <taxon>Bacteria</taxon>
        <taxon>Bacillati</taxon>
        <taxon>Actinomycetota</taxon>
        <taxon>Actinomycetes</taxon>
        <taxon>Streptosporangiales</taxon>
        <taxon>Nocardiopsidaceae</taxon>
        <taxon>Lipingzhangella</taxon>
    </lineage>
</organism>
<dbReference type="InterPro" id="IPR011576">
    <property type="entry name" value="Pyridox_Oxase_N"/>
</dbReference>
<reference evidence="4" key="1">
    <citation type="submission" date="2023-07" db="EMBL/GenBank/DDBJ databases">
        <title>Novel species in the genus Lipingzhangella isolated from Sambhar Salt Lake.</title>
        <authorList>
            <person name="Jiya N."/>
            <person name="Kajale S."/>
            <person name="Sharma A."/>
        </authorList>
    </citation>
    <scope>NUCLEOTIDE SEQUENCE [LARGE SCALE GENOMIC DNA]</scope>
    <source>
        <strain evidence="4">LS1_29</strain>
    </source>
</reference>
<dbReference type="InterPro" id="IPR052019">
    <property type="entry name" value="F420H2_bilvrd_red/Heme_oxyg"/>
</dbReference>
<comment type="caution">
    <text evidence="3">The sequence shown here is derived from an EMBL/GenBank/DDBJ whole genome shotgun (WGS) entry which is preliminary data.</text>
</comment>
<evidence type="ECO:0000259" key="2">
    <source>
        <dbReference type="Pfam" id="PF01243"/>
    </source>
</evidence>
<dbReference type="SUPFAM" id="SSF50475">
    <property type="entry name" value="FMN-binding split barrel"/>
    <property type="match status" value="1"/>
</dbReference>
<dbReference type="Gene3D" id="2.30.110.10">
    <property type="entry name" value="Electron Transport, Fmn-binding Protein, Chain A"/>
    <property type="match status" value="1"/>
</dbReference>
<evidence type="ECO:0000313" key="4">
    <source>
        <dbReference type="Proteomes" id="UP001250214"/>
    </source>
</evidence>
<dbReference type="EMBL" id="JAVLVT010000008">
    <property type="protein sequence ID" value="MDS1271838.1"/>
    <property type="molecule type" value="Genomic_DNA"/>
</dbReference>
<evidence type="ECO:0000256" key="1">
    <source>
        <dbReference type="ARBA" id="ARBA00023002"/>
    </source>
</evidence>
<dbReference type="Proteomes" id="UP001250214">
    <property type="component" value="Unassembled WGS sequence"/>
</dbReference>
<dbReference type="PANTHER" id="PTHR35176:SF4">
    <property type="entry name" value="PYRIDOXAMINE 5'-PHOSPHATE OXIDASE-RELATED FMN-BINDING"/>
    <property type="match status" value="1"/>
</dbReference>
<keyword evidence="4" id="KW-1185">Reference proteome</keyword>
<dbReference type="RefSeq" id="WP_310913394.1">
    <property type="nucleotide sequence ID" value="NZ_JAVLVT010000008.1"/>
</dbReference>
<protein>
    <submittedName>
        <fullName evidence="3">Pyridoxamine 5'-phosphate oxidase family protein</fullName>
    </submittedName>
</protein>
<dbReference type="Pfam" id="PF01243">
    <property type="entry name" value="PNPOx_N"/>
    <property type="match status" value="1"/>
</dbReference>
<accession>A0ABU2H952</accession>